<sequence length="287" mass="32872">MRVALLAILVSVGLRRHGSRASSMSEGKEKSFDAMEEALEAAGNAHFLDEDLPTGMDYLFFVPDHKFLICMPPKNGHTAMGTFCKCAERHRCSAQFSHATVPIFAEILQDPGWRKVYVIRDPAERFLSVFLSKCAGHDGEKGLRVCRSQYRTSEITFNDAIDQLVKHGIRNPHWKQQHKYCGDLAKIHEQFDVEIFYDGSTYAADLAKELRLAGAMGADDIHLKECFNMTYEAHYNIKDAHIAHSEKLVLEYYESQAQVQKVHDFYIDDYEIFNIPWPPEWFHSLPP</sequence>
<comment type="similarity">
    <text evidence="2">Belongs to the sulfotransferase 2 family.</text>
</comment>
<dbReference type="InterPro" id="IPR027417">
    <property type="entry name" value="P-loop_NTPase"/>
</dbReference>
<dbReference type="InterPro" id="IPR005331">
    <property type="entry name" value="Sulfotransferase"/>
</dbReference>
<dbReference type="EMBL" id="HBEA01005071">
    <property type="protein sequence ID" value="CAD8254383.1"/>
    <property type="molecule type" value="Transcribed_RNA"/>
</dbReference>
<dbReference type="GO" id="GO:0008146">
    <property type="term" value="F:sulfotransferase activity"/>
    <property type="evidence" value="ECO:0007669"/>
    <property type="project" value="InterPro"/>
</dbReference>
<dbReference type="GO" id="GO:0000139">
    <property type="term" value="C:Golgi membrane"/>
    <property type="evidence" value="ECO:0007669"/>
    <property type="project" value="UniProtKB-SubCell"/>
</dbReference>
<protein>
    <recommendedName>
        <fullName evidence="11">Sulfotransferase domain-containing protein</fullName>
    </recommendedName>
</protein>
<evidence type="ECO:0000256" key="6">
    <source>
        <dbReference type="ARBA" id="ARBA00023034"/>
    </source>
</evidence>
<evidence type="ECO:0000256" key="4">
    <source>
        <dbReference type="ARBA" id="ARBA00022692"/>
    </source>
</evidence>
<feature type="signal peptide" evidence="9">
    <location>
        <begin position="1"/>
        <end position="21"/>
    </location>
</feature>
<keyword evidence="7" id="KW-0472">Membrane</keyword>
<dbReference type="GO" id="GO:0016051">
    <property type="term" value="P:carbohydrate biosynthetic process"/>
    <property type="evidence" value="ECO:0007669"/>
    <property type="project" value="InterPro"/>
</dbReference>
<dbReference type="Pfam" id="PF03567">
    <property type="entry name" value="Sulfotransfer_2"/>
    <property type="match status" value="1"/>
</dbReference>
<evidence type="ECO:0000256" key="7">
    <source>
        <dbReference type="ARBA" id="ARBA00023136"/>
    </source>
</evidence>
<keyword evidence="5" id="KW-1133">Transmembrane helix</keyword>
<gene>
    <name evidence="10" type="ORF">PPYR1160_LOCUS3875</name>
</gene>
<evidence type="ECO:0000256" key="3">
    <source>
        <dbReference type="ARBA" id="ARBA00022679"/>
    </source>
</evidence>
<evidence type="ECO:0008006" key="11">
    <source>
        <dbReference type="Google" id="ProtNLM"/>
    </source>
</evidence>
<reference evidence="10" key="1">
    <citation type="submission" date="2021-01" db="EMBL/GenBank/DDBJ databases">
        <authorList>
            <person name="Corre E."/>
            <person name="Pelletier E."/>
            <person name="Niang G."/>
            <person name="Scheremetjew M."/>
            <person name="Finn R."/>
            <person name="Kale V."/>
            <person name="Holt S."/>
            <person name="Cochrane G."/>
            <person name="Meng A."/>
            <person name="Brown T."/>
            <person name="Cohen L."/>
        </authorList>
    </citation>
    <scope>NUCLEOTIDE SEQUENCE</scope>
    <source>
        <strain evidence="10">CCMP2078</strain>
    </source>
</reference>
<dbReference type="SUPFAM" id="SSF52540">
    <property type="entry name" value="P-loop containing nucleoside triphosphate hydrolases"/>
    <property type="match status" value="1"/>
</dbReference>
<dbReference type="PANTHER" id="PTHR12137">
    <property type="entry name" value="CARBOHYDRATE SULFOTRANSFERASE"/>
    <property type="match status" value="1"/>
</dbReference>
<keyword evidence="9" id="KW-0732">Signal</keyword>
<dbReference type="AlphaFoldDB" id="A0A7R9U6B6"/>
<name>A0A7R9U6B6_9STRA</name>
<organism evidence="10">
    <name type="scientific">Pinguiococcus pyrenoidosus</name>
    <dbReference type="NCBI Taxonomy" id="172671"/>
    <lineage>
        <taxon>Eukaryota</taxon>
        <taxon>Sar</taxon>
        <taxon>Stramenopiles</taxon>
        <taxon>Ochrophyta</taxon>
        <taxon>Pinguiophyceae</taxon>
        <taxon>Pinguiochrysidales</taxon>
        <taxon>Pinguiochrysidaceae</taxon>
        <taxon>Pinguiococcus</taxon>
    </lineage>
</organism>
<dbReference type="InterPro" id="IPR018011">
    <property type="entry name" value="Carb_sulfotrans_8-10"/>
</dbReference>
<evidence type="ECO:0000256" key="5">
    <source>
        <dbReference type="ARBA" id="ARBA00022989"/>
    </source>
</evidence>
<accession>A0A7R9U6B6</accession>
<proteinExistence type="inferred from homology"/>
<keyword evidence="6" id="KW-0333">Golgi apparatus</keyword>
<evidence type="ECO:0000256" key="2">
    <source>
        <dbReference type="ARBA" id="ARBA00006339"/>
    </source>
</evidence>
<evidence type="ECO:0000313" key="10">
    <source>
        <dbReference type="EMBL" id="CAD8254383.1"/>
    </source>
</evidence>
<keyword evidence="8" id="KW-0325">Glycoprotein</keyword>
<feature type="chain" id="PRO_5030958922" description="Sulfotransferase domain-containing protein" evidence="9">
    <location>
        <begin position="22"/>
        <end position="287"/>
    </location>
</feature>
<dbReference type="PANTHER" id="PTHR12137:SF54">
    <property type="entry name" value="CARBOHYDRATE SULFOTRANSFERASE"/>
    <property type="match status" value="1"/>
</dbReference>
<evidence type="ECO:0000256" key="8">
    <source>
        <dbReference type="ARBA" id="ARBA00023180"/>
    </source>
</evidence>
<comment type="subcellular location">
    <subcellularLocation>
        <location evidence="1">Golgi apparatus membrane</location>
        <topology evidence="1">Single-pass type II membrane protein</topology>
    </subcellularLocation>
</comment>
<keyword evidence="4" id="KW-0812">Transmembrane</keyword>
<evidence type="ECO:0000256" key="9">
    <source>
        <dbReference type="SAM" id="SignalP"/>
    </source>
</evidence>
<evidence type="ECO:0000256" key="1">
    <source>
        <dbReference type="ARBA" id="ARBA00004323"/>
    </source>
</evidence>
<keyword evidence="3" id="KW-0808">Transferase</keyword>
<dbReference type="Gene3D" id="3.40.50.300">
    <property type="entry name" value="P-loop containing nucleotide triphosphate hydrolases"/>
    <property type="match status" value="1"/>
</dbReference>